<keyword evidence="4" id="KW-1133">Transmembrane helix</keyword>
<keyword evidence="8" id="KW-1185">Reference proteome</keyword>
<evidence type="ECO:0000256" key="3">
    <source>
        <dbReference type="ARBA" id="ARBA00022692"/>
    </source>
</evidence>
<name>A0ABN9V1J9_9DINO</name>
<evidence type="ECO:0000313" key="7">
    <source>
        <dbReference type="EMBL" id="CAK0866350.1"/>
    </source>
</evidence>
<comment type="similarity">
    <text evidence="2 6">Belongs to the peroxisomal membrane protein PXMP2/4 family.</text>
</comment>
<accession>A0ABN9V1J9</accession>
<dbReference type="Pfam" id="PF04117">
    <property type="entry name" value="Mpv17_PMP22"/>
    <property type="match status" value="1"/>
</dbReference>
<organism evidence="7 8">
    <name type="scientific">Prorocentrum cordatum</name>
    <dbReference type="NCBI Taxonomy" id="2364126"/>
    <lineage>
        <taxon>Eukaryota</taxon>
        <taxon>Sar</taxon>
        <taxon>Alveolata</taxon>
        <taxon>Dinophyceae</taxon>
        <taxon>Prorocentrales</taxon>
        <taxon>Prorocentraceae</taxon>
        <taxon>Prorocentrum</taxon>
    </lineage>
</organism>
<dbReference type="InterPro" id="IPR007248">
    <property type="entry name" value="Mpv17_PMP22"/>
</dbReference>
<comment type="subcellular location">
    <subcellularLocation>
        <location evidence="1">Membrane</location>
        <topology evidence="1">Multi-pass membrane protein</topology>
    </subcellularLocation>
</comment>
<sequence length="227" mass="25635">MTFSQRLAAAWKRHAFVLGSCATGCKTSIADILVQKQYEGKKEIDWKRNFVFTSFGLFYLGAFQYVQYTIWFPRFLPGTHWTDVAKRVCFDQTINTGVWYYPLFYVVQSMVMNSAFDRQRAEEGLQRYRNNIVADMCNCWQLWIPAQSVNFSIVPIHLRVPFAAGVSFVWSCILSALRGNMTVPNTEADLKCVPLKQVAEPRPCPGGLDSDAPLVLSSIPLVPGAAT</sequence>
<keyword evidence="3" id="KW-0812">Transmembrane</keyword>
<evidence type="ECO:0000313" key="8">
    <source>
        <dbReference type="Proteomes" id="UP001189429"/>
    </source>
</evidence>
<evidence type="ECO:0000256" key="6">
    <source>
        <dbReference type="RuleBase" id="RU363053"/>
    </source>
</evidence>
<proteinExistence type="inferred from homology"/>
<evidence type="ECO:0000256" key="1">
    <source>
        <dbReference type="ARBA" id="ARBA00004141"/>
    </source>
</evidence>
<gene>
    <name evidence="7" type="ORF">PCOR1329_LOCUS53550</name>
</gene>
<evidence type="ECO:0000256" key="5">
    <source>
        <dbReference type="ARBA" id="ARBA00023136"/>
    </source>
</evidence>
<evidence type="ECO:0008006" key="9">
    <source>
        <dbReference type="Google" id="ProtNLM"/>
    </source>
</evidence>
<evidence type="ECO:0000256" key="2">
    <source>
        <dbReference type="ARBA" id="ARBA00006824"/>
    </source>
</evidence>
<protein>
    <recommendedName>
        <fullName evidence="9">Peroxisomal membrane protein MPV17</fullName>
    </recommendedName>
</protein>
<dbReference type="EMBL" id="CAUYUJ010016527">
    <property type="protein sequence ID" value="CAK0866350.1"/>
    <property type="molecule type" value="Genomic_DNA"/>
</dbReference>
<dbReference type="PANTHER" id="PTHR11266">
    <property type="entry name" value="PEROXISOMAL MEMBRANE PROTEIN 2, PXMP2 MPV17"/>
    <property type="match status" value="1"/>
</dbReference>
<comment type="caution">
    <text evidence="7">The sequence shown here is derived from an EMBL/GenBank/DDBJ whole genome shotgun (WGS) entry which is preliminary data.</text>
</comment>
<evidence type="ECO:0000256" key="4">
    <source>
        <dbReference type="ARBA" id="ARBA00022989"/>
    </source>
</evidence>
<reference evidence="7" key="1">
    <citation type="submission" date="2023-10" db="EMBL/GenBank/DDBJ databases">
        <authorList>
            <person name="Chen Y."/>
            <person name="Shah S."/>
            <person name="Dougan E. K."/>
            <person name="Thang M."/>
            <person name="Chan C."/>
        </authorList>
    </citation>
    <scope>NUCLEOTIDE SEQUENCE [LARGE SCALE GENOMIC DNA]</scope>
</reference>
<keyword evidence="5" id="KW-0472">Membrane</keyword>
<dbReference type="Proteomes" id="UP001189429">
    <property type="component" value="Unassembled WGS sequence"/>
</dbReference>
<dbReference type="PANTHER" id="PTHR11266:SF21">
    <property type="entry name" value="ACT DOMAIN-CONTAINING PROTEIN"/>
    <property type="match status" value="1"/>
</dbReference>